<reference evidence="1 2" key="1">
    <citation type="submission" date="2018-10" db="EMBL/GenBank/DDBJ databases">
        <title>Fifty Aureobasidium pullulans genomes reveal a recombining polyextremotolerant generalist.</title>
        <authorList>
            <person name="Gostincar C."/>
            <person name="Turk M."/>
            <person name="Zajc J."/>
            <person name="Gunde-Cimerman N."/>
        </authorList>
    </citation>
    <scope>NUCLEOTIDE SEQUENCE [LARGE SCALE GENOMIC DNA]</scope>
    <source>
        <strain evidence="1 2">EXF-3844</strain>
    </source>
</reference>
<accession>A0A4V6THV3</accession>
<organism evidence="1 2">
    <name type="scientific">Aureobasidium pullulans</name>
    <name type="common">Black yeast</name>
    <name type="synonym">Pullularia pullulans</name>
    <dbReference type="NCBI Taxonomy" id="5580"/>
    <lineage>
        <taxon>Eukaryota</taxon>
        <taxon>Fungi</taxon>
        <taxon>Dikarya</taxon>
        <taxon>Ascomycota</taxon>
        <taxon>Pezizomycotina</taxon>
        <taxon>Dothideomycetes</taxon>
        <taxon>Dothideomycetidae</taxon>
        <taxon>Dothideales</taxon>
        <taxon>Saccotheciaceae</taxon>
        <taxon>Aureobasidium</taxon>
    </lineage>
</organism>
<sequence length="251" mass="27079">VTSLLCFFFSALSKVPSSVLIIIIATHRPVKYTMKPSRLPLLLLAVATITLAQDWHFVAFTTPDGQEFISQSGNMIVPAIHEAATNYLWPGLQSTDNSGVYQNVLDGRSGGWWFGSGWCCSNPSLPWGGGFGAAEGDVLFFNNTRNTDSSEWVSVIEKNCGEASATNSFPIADKVMNDAPFAAELYGAWDFGPVIFEDVILIATGDDTRFCTDNPWNYNGATNVSITGVISTVGVDTVTCNIESITLWGPA</sequence>
<proteinExistence type="predicted"/>
<evidence type="ECO:0000313" key="2">
    <source>
        <dbReference type="Proteomes" id="UP000310121"/>
    </source>
</evidence>
<dbReference type="EMBL" id="QZBN01001253">
    <property type="protein sequence ID" value="THZ31201.1"/>
    <property type="molecule type" value="Genomic_DNA"/>
</dbReference>
<gene>
    <name evidence="1" type="ORF">D6C90_08723</name>
</gene>
<dbReference type="AlphaFoldDB" id="A0A4V6THV3"/>
<evidence type="ECO:0000313" key="1">
    <source>
        <dbReference type="EMBL" id="THZ31201.1"/>
    </source>
</evidence>
<dbReference type="Proteomes" id="UP000310121">
    <property type="component" value="Unassembled WGS sequence"/>
</dbReference>
<evidence type="ECO:0008006" key="3">
    <source>
        <dbReference type="Google" id="ProtNLM"/>
    </source>
</evidence>
<feature type="non-terminal residue" evidence="1">
    <location>
        <position position="1"/>
    </location>
</feature>
<protein>
    <recommendedName>
        <fullName evidence="3">Concanavalin A-like lectin/glucanase</fullName>
    </recommendedName>
</protein>
<comment type="caution">
    <text evidence="1">The sequence shown here is derived from an EMBL/GenBank/DDBJ whole genome shotgun (WGS) entry which is preliminary data.</text>
</comment>
<name>A0A4V6THV3_AURPU</name>